<dbReference type="EMBL" id="MN434093">
    <property type="protein sequence ID" value="QFR57225.1"/>
    <property type="molecule type" value="Genomic_DNA"/>
</dbReference>
<evidence type="ECO:0000313" key="1">
    <source>
        <dbReference type="EMBL" id="QFR57225.1"/>
    </source>
</evidence>
<dbReference type="Proteomes" id="UP000326259">
    <property type="component" value="Segment"/>
</dbReference>
<proteinExistence type="predicted"/>
<protein>
    <submittedName>
        <fullName evidence="1">Uncharacterized protein</fullName>
    </submittedName>
</protein>
<sequence>MVLRVTGGACYYLFIVESTIFVCPVDDYLRPFSIQLVTRSMLVVGSVVSLNGC</sequence>
<reference evidence="1 2" key="1">
    <citation type="submission" date="2019-09" db="EMBL/GenBank/DDBJ databases">
        <title>Klebsiella pneumoniae ST258 genomic variability and bacteriophage susceptibility.</title>
        <authorList>
            <person name="Venturini C."/>
            <person name="Ben Zakour N."/>
            <person name="Bowring B."/>
            <person name="Morales S."/>
            <person name="Cole R."/>
            <person name="Kovach Z."/>
            <person name="Branston S."/>
            <person name="Kettle E."/>
            <person name="Thomson N."/>
            <person name="Iredell J."/>
        </authorList>
    </citation>
    <scope>NUCLEOTIDE SEQUENCE [LARGE SCALE GENOMIC DNA]</scope>
</reference>
<gene>
    <name evidence="1" type="ORF">AmPhEK52_0001</name>
</gene>
<evidence type="ECO:0000313" key="2">
    <source>
        <dbReference type="Proteomes" id="UP000326259"/>
    </source>
</evidence>
<organism evidence="1 2">
    <name type="scientific">Klebsiella phage AmPh_EK52</name>
    <dbReference type="NCBI Taxonomy" id="2653642"/>
    <lineage>
        <taxon>Viruses</taxon>
        <taxon>Duplodnaviria</taxon>
        <taxon>Heunggongvirae</taxon>
        <taxon>Uroviricota</taxon>
        <taxon>Caudoviricetes</taxon>
        <taxon>Autographivirales</taxon>
        <taxon>Autotranscriptaviridae</taxon>
        <taxon>Studiervirinae</taxon>
        <taxon>Przondovirus</taxon>
        <taxon>Przondovirus AmPhEK52</taxon>
    </lineage>
</organism>
<name>A0A5P8PKR8_9CAUD</name>
<accession>A0A5P8PKR8</accession>
<keyword evidence="2" id="KW-1185">Reference proteome</keyword>